<protein>
    <submittedName>
        <fullName evidence="1">Uncharacterized protein</fullName>
    </submittedName>
</protein>
<sequence>MLAESVRLKDSFFQYPRQFGTLQQVETQGSGNYMRQL</sequence>
<reference evidence="1" key="1">
    <citation type="submission" date="2020-02" db="EMBL/GenBank/DDBJ databases">
        <authorList>
            <person name="Meier V. D."/>
        </authorList>
    </citation>
    <scope>NUCLEOTIDE SEQUENCE</scope>
    <source>
        <strain evidence="1">AVDCRST_MAG92</strain>
    </source>
</reference>
<dbReference type="AlphaFoldDB" id="A0A6J4HJZ0"/>
<dbReference type="EMBL" id="CADCTM010000110">
    <property type="protein sequence ID" value="CAA9225954.1"/>
    <property type="molecule type" value="Genomic_DNA"/>
</dbReference>
<evidence type="ECO:0000313" key="1">
    <source>
        <dbReference type="EMBL" id="CAA9225954.1"/>
    </source>
</evidence>
<name>A0A6J4HJZ0_9CYAN</name>
<proteinExistence type="predicted"/>
<organism evidence="1">
    <name type="scientific">uncultured Coleofasciculus sp</name>
    <dbReference type="NCBI Taxonomy" id="1267456"/>
    <lineage>
        <taxon>Bacteria</taxon>
        <taxon>Bacillati</taxon>
        <taxon>Cyanobacteriota</taxon>
        <taxon>Cyanophyceae</taxon>
        <taxon>Coleofasciculales</taxon>
        <taxon>Coleofasciculaceae</taxon>
        <taxon>Coleofasciculus</taxon>
        <taxon>environmental samples</taxon>
    </lineage>
</organism>
<accession>A0A6J4HJZ0</accession>
<gene>
    <name evidence="1" type="ORF">AVDCRST_MAG92-819</name>
</gene>